<dbReference type="SUPFAM" id="SSF53850">
    <property type="entry name" value="Periplasmic binding protein-like II"/>
    <property type="match status" value="1"/>
</dbReference>
<gene>
    <name evidence="4" type="ORF">HKBW3S44_01369</name>
</gene>
<dbReference type="GO" id="GO:1901982">
    <property type="term" value="F:maltose binding"/>
    <property type="evidence" value="ECO:0007669"/>
    <property type="project" value="TreeGrafter"/>
</dbReference>
<dbReference type="Proteomes" id="UP000561271">
    <property type="component" value="Unassembled WGS sequence"/>
</dbReference>
<dbReference type="EMBL" id="BLSC01000137">
    <property type="protein sequence ID" value="GFP37692.1"/>
    <property type="molecule type" value="Genomic_DNA"/>
</dbReference>
<proteinExistence type="inferred from homology"/>
<dbReference type="GO" id="GO:0015768">
    <property type="term" value="P:maltose transport"/>
    <property type="evidence" value="ECO:0007669"/>
    <property type="project" value="TreeGrafter"/>
</dbReference>
<protein>
    <submittedName>
        <fullName evidence="4">Arabinogalactan oligomer / maltooligosaccharide transport system substrate-binding protein</fullName>
    </submittedName>
</protein>
<evidence type="ECO:0000313" key="4">
    <source>
        <dbReference type="EMBL" id="GFP37692.1"/>
    </source>
</evidence>
<comment type="caution">
    <text evidence="4">The sequence shown here is derived from an EMBL/GenBank/DDBJ whole genome shotgun (WGS) entry which is preliminary data.</text>
</comment>
<evidence type="ECO:0000256" key="2">
    <source>
        <dbReference type="ARBA" id="ARBA00022448"/>
    </source>
</evidence>
<dbReference type="PANTHER" id="PTHR30061">
    <property type="entry name" value="MALTOSE-BINDING PERIPLASMIC PROTEIN"/>
    <property type="match status" value="1"/>
</dbReference>
<evidence type="ECO:0000256" key="1">
    <source>
        <dbReference type="ARBA" id="ARBA00008520"/>
    </source>
</evidence>
<dbReference type="InterPro" id="IPR006059">
    <property type="entry name" value="SBP"/>
</dbReference>
<name>A0A6V8PYU3_9ACTN</name>
<evidence type="ECO:0000313" key="5">
    <source>
        <dbReference type="Proteomes" id="UP000561271"/>
    </source>
</evidence>
<dbReference type="Pfam" id="PF13416">
    <property type="entry name" value="SBP_bac_8"/>
    <property type="match status" value="1"/>
</dbReference>
<dbReference type="GO" id="GO:0042956">
    <property type="term" value="P:maltodextrin transmembrane transport"/>
    <property type="evidence" value="ECO:0007669"/>
    <property type="project" value="TreeGrafter"/>
</dbReference>
<sequence>KLEGFSEMAINGVTVDGEIYAVPGIIKAVGLFYNKAMVATPPATLDELKAQVEGGTKYVFMQHPYHNFGFFTGAFGGTLMDETGRCVADQGGFAEAMEYLYELKQAGLIFETDEGKANTMFMEGEVAGIISGPWMLGTFKAALGDNLGVALMPAGPAGPATPLTGVDGWYINPNSQKKEAAVELALYIFGPEGSKIYTDVAGSPMGRTDVEIADPLVQAFMDIANAGFPRPQSVEFANWWGPFSDAFTKVMEGVAPAADAVAQACADMNAASGF</sequence>
<dbReference type="AlphaFoldDB" id="A0A6V8PYU3"/>
<evidence type="ECO:0000256" key="3">
    <source>
        <dbReference type="ARBA" id="ARBA00022729"/>
    </source>
</evidence>
<dbReference type="PANTHER" id="PTHR30061:SF50">
    <property type="entry name" value="MALTOSE_MALTODEXTRIN-BINDING PERIPLASMIC PROTEIN"/>
    <property type="match status" value="1"/>
</dbReference>
<feature type="non-terminal residue" evidence="4">
    <location>
        <position position="1"/>
    </location>
</feature>
<comment type="similarity">
    <text evidence="1">Belongs to the bacterial solute-binding protein 1 family.</text>
</comment>
<dbReference type="RefSeq" id="WP_219853964.1">
    <property type="nucleotide sequence ID" value="NZ_BLSC01000137.1"/>
</dbReference>
<dbReference type="Gene3D" id="3.40.190.10">
    <property type="entry name" value="Periplasmic binding protein-like II"/>
    <property type="match status" value="2"/>
</dbReference>
<organism evidence="4 5">
    <name type="scientific">Candidatus Hakubella thermalkaliphila</name>
    <dbReference type="NCBI Taxonomy" id="2754717"/>
    <lineage>
        <taxon>Bacteria</taxon>
        <taxon>Bacillati</taxon>
        <taxon>Actinomycetota</taxon>
        <taxon>Actinomycetota incertae sedis</taxon>
        <taxon>Candidatus Hakubellales</taxon>
        <taxon>Candidatus Hakubellaceae</taxon>
        <taxon>Candidatus Hakubella</taxon>
    </lineage>
</organism>
<dbReference type="GO" id="GO:0055052">
    <property type="term" value="C:ATP-binding cassette (ABC) transporter complex, substrate-binding subunit-containing"/>
    <property type="evidence" value="ECO:0007669"/>
    <property type="project" value="TreeGrafter"/>
</dbReference>
<keyword evidence="3" id="KW-0732">Signal</keyword>
<reference evidence="4 5" key="1">
    <citation type="journal article" date="2020" name="Front. Microbiol.">
        <title>Single-cell genomics of novel Actinobacteria with the Wood-Ljungdahl pathway discovered in a serpentinizing system.</title>
        <authorList>
            <person name="Merino N."/>
            <person name="Kawai M."/>
            <person name="Boyd E.S."/>
            <person name="Colman D.R."/>
            <person name="McGlynn S.E."/>
            <person name="Nealson K.H."/>
            <person name="Kurokawa K."/>
            <person name="Hongoh Y."/>
        </authorList>
    </citation>
    <scope>NUCLEOTIDE SEQUENCE [LARGE SCALE GENOMIC DNA]</scope>
    <source>
        <strain evidence="4 5">S44</strain>
    </source>
</reference>
<accession>A0A6V8PYU3</accession>
<keyword evidence="2" id="KW-0813">Transport</keyword>